<feature type="non-terminal residue" evidence="5">
    <location>
        <position position="154"/>
    </location>
</feature>
<dbReference type="PROSITE" id="PS01180">
    <property type="entry name" value="CUB"/>
    <property type="match status" value="2"/>
</dbReference>
<gene>
    <name evidence="5" type="ORF">g.5761</name>
</gene>
<dbReference type="PANTHER" id="PTHR24251">
    <property type="entry name" value="OVOCHYMASE-RELATED"/>
    <property type="match status" value="1"/>
</dbReference>
<name>A0A1B6FVA9_9HEMI</name>
<evidence type="ECO:0000256" key="1">
    <source>
        <dbReference type="ARBA" id="ARBA00022737"/>
    </source>
</evidence>
<feature type="domain" description="CUB" evidence="4">
    <location>
        <begin position="1"/>
        <end position="109"/>
    </location>
</feature>
<feature type="non-terminal residue" evidence="5">
    <location>
        <position position="1"/>
    </location>
</feature>
<accession>A0A1B6FVA9</accession>
<dbReference type="CDD" id="cd00041">
    <property type="entry name" value="CUB"/>
    <property type="match status" value="2"/>
</dbReference>
<feature type="disulfide bond" evidence="3">
    <location>
        <begin position="113"/>
        <end position="140"/>
    </location>
</feature>
<organism evidence="5">
    <name type="scientific">Cuerna arida</name>
    <dbReference type="NCBI Taxonomy" id="1464854"/>
    <lineage>
        <taxon>Eukaryota</taxon>
        <taxon>Metazoa</taxon>
        <taxon>Ecdysozoa</taxon>
        <taxon>Arthropoda</taxon>
        <taxon>Hexapoda</taxon>
        <taxon>Insecta</taxon>
        <taxon>Pterygota</taxon>
        <taxon>Neoptera</taxon>
        <taxon>Paraneoptera</taxon>
        <taxon>Hemiptera</taxon>
        <taxon>Auchenorrhyncha</taxon>
        <taxon>Membracoidea</taxon>
        <taxon>Cicadellidae</taxon>
        <taxon>Cicadellinae</taxon>
        <taxon>Proconiini</taxon>
        <taxon>Cuerna</taxon>
    </lineage>
</organism>
<dbReference type="Gene3D" id="2.60.120.290">
    <property type="entry name" value="Spermadhesin, CUB domain"/>
    <property type="match status" value="2"/>
</dbReference>
<dbReference type="EMBL" id="GECZ01015622">
    <property type="protein sequence ID" value="JAS54147.1"/>
    <property type="molecule type" value="Transcribed_RNA"/>
</dbReference>
<keyword evidence="1" id="KW-0677">Repeat</keyword>
<comment type="caution">
    <text evidence="3">Lacks conserved residue(s) required for the propagation of feature annotation.</text>
</comment>
<reference evidence="5" key="1">
    <citation type="submission" date="2015-11" db="EMBL/GenBank/DDBJ databases">
        <title>De novo transcriptome assembly of four potential Pierce s Disease insect vectors from Arizona vineyards.</title>
        <authorList>
            <person name="Tassone E.E."/>
        </authorList>
    </citation>
    <scope>NUCLEOTIDE SEQUENCE</scope>
</reference>
<dbReference type="InterPro" id="IPR035914">
    <property type="entry name" value="Sperma_CUB_dom_sf"/>
</dbReference>
<evidence type="ECO:0000259" key="4">
    <source>
        <dbReference type="PROSITE" id="PS01180"/>
    </source>
</evidence>
<dbReference type="Pfam" id="PF00431">
    <property type="entry name" value="CUB"/>
    <property type="match status" value="2"/>
</dbReference>
<feature type="domain" description="CUB" evidence="4">
    <location>
        <begin position="113"/>
        <end position="154"/>
    </location>
</feature>
<dbReference type="AlphaFoldDB" id="A0A1B6FVA9"/>
<dbReference type="InterPro" id="IPR000859">
    <property type="entry name" value="CUB_dom"/>
</dbReference>
<keyword evidence="2 3" id="KW-1015">Disulfide bond</keyword>
<evidence type="ECO:0000313" key="5">
    <source>
        <dbReference type="EMBL" id="JAS54147.1"/>
    </source>
</evidence>
<sequence>SQDSGELEFPVENAVQRYHKDEVCTWFIIVSTDKAIELNFTQIVFESPENCNNRYLRINDKLTGTEWLYCKTLTAGELPVVTSASNRVVINFKASTWMSNHFKLSWKTVVPNCGGEIEAKSHGTIDSPRFPYNYPPNQDCEWRLMAPPGKKIKL</sequence>
<evidence type="ECO:0000256" key="2">
    <source>
        <dbReference type="ARBA" id="ARBA00023157"/>
    </source>
</evidence>
<proteinExistence type="predicted"/>
<evidence type="ECO:0000256" key="3">
    <source>
        <dbReference type="PROSITE-ProRule" id="PRU00059"/>
    </source>
</evidence>
<dbReference type="SUPFAM" id="SSF49854">
    <property type="entry name" value="Spermadhesin, CUB domain"/>
    <property type="match status" value="2"/>
</dbReference>
<protein>
    <recommendedName>
        <fullName evidence="4">CUB domain-containing protein</fullName>
    </recommendedName>
</protein>